<protein>
    <recommendedName>
        <fullName evidence="8">Rod shape-determining protein MreD</fullName>
    </recommendedName>
</protein>
<evidence type="ECO:0000313" key="10">
    <source>
        <dbReference type="EMBL" id="UZE95217.1"/>
    </source>
</evidence>
<evidence type="ECO:0000256" key="1">
    <source>
        <dbReference type="ARBA" id="ARBA00004651"/>
    </source>
</evidence>
<keyword evidence="4 9" id="KW-0812">Transmembrane</keyword>
<evidence type="ECO:0000256" key="8">
    <source>
        <dbReference type="PIRNR" id="PIRNR018472"/>
    </source>
</evidence>
<keyword evidence="8" id="KW-0997">Cell inner membrane</keyword>
<dbReference type="PANTHER" id="PTHR37484:SF1">
    <property type="entry name" value="ROD SHAPE-DETERMINING PROTEIN MRED"/>
    <property type="match status" value="1"/>
</dbReference>
<keyword evidence="3 8" id="KW-1003">Cell membrane</keyword>
<reference evidence="10" key="1">
    <citation type="submission" date="2022-06" db="EMBL/GenBank/DDBJ databases">
        <title>Alkalimarinus sp. nov., isolated from gut of a Alitta virens.</title>
        <authorList>
            <person name="Yang A.I."/>
            <person name="Shin N.-R."/>
        </authorList>
    </citation>
    <scope>NUCLEOTIDE SEQUENCE</scope>
    <source>
        <strain evidence="10">A2M4</strain>
    </source>
</reference>
<feature type="transmembrane region" description="Helical" evidence="9">
    <location>
        <begin position="132"/>
        <end position="151"/>
    </location>
</feature>
<keyword evidence="11" id="KW-1185">Reference proteome</keyword>
<gene>
    <name evidence="10" type="primary">mreD</name>
    <name evidence="10" type="ORF">NKI27_14245</name>
</gene>
<evidence type="ECO:0000256" key="2">
    <source>
        <dbReference type="ARBA" id="ARBA00007776"/>
    </source>
</evidence>
<proteinExistence type="inferred from homology"/>
<accession>A0ABY6MZE1</accession>
<dbReference type="NCBIfam" id="TIGR03426">
    <property type="entry name" value="shape_MreD"/>
    <property type="match status" value="1"/>
</dbReference>
<sequence length="159" mass="17590">MVATRSGSFFIFISFSVAFLFSILALPHAVSYLRPEWVAMVVIYWVIKSPTSVGVVVAWSSGLVLDILEGNLLGVNALSLAVVAYLVLTMHQRIKLFPLLQQSFTVFLVVGIHLMIGHFIRNLVGNPVSGMVYLLPALTSAITWPILYLFIDKVALKLR</sequence>
<comment type="subcellular location">
    <subcellularLocation>
        <location evidence="8">Cell inner membrane</location>
    </subcellularLocation>
    <subcellularLocation>
        <location evidence="1">Cell membrane</location>
        <topology evidence="1">Multi-pass membrane protein</topology>
    </subcellularLocation>
</comment>
<evidence type="ECO:0000256" key="9">
    <source>
        <dbReference type="SAM" id="Phobius"/>
    </source>
</evidence>
<comment type="similarity">
    <text evidence="2 8">Belongs to the MreD family.</text>
</comment>
<feature type="transmembrane region" description="Helical" evidence="9">
    <location>
        <begin position="6"/>
        <end position="26"/>
    </location>
</feature>
<evidence type="ECO:0000313" key="11">
    <source>
        <dbReference type="Proteomes" id="UP001163739"/>
    </source>
</evidence>
<dbReference type="InterPro" id="IPR026034">
    <property type="entry name" value="MreD_proteobac"/>
</dbReference>
<keyword evidence="6 9" id="KW-1133">Transmembrane helix</keyword>
<evidence type="ECO:0000256" key="7">
    <source>
        <dbReference type="ARBA" id="ARBA00023136"/>
    </source>
</evidence>
<comment type="function">
    <text evidence="8">Involved in formation of the rod shape of the cell. May also contribute to regulation of formation of penicillin-binding proteins.</text>
</comment>
<dbReference type="InterPro" id="IPR007227">
    <property type="entry name" value="Cell_shape_determining_MreD"/>
</dbReference>
<feature type="transmembrane region" description="Helical" evidence="9">
    <location>
        <begin position="100"/>
        <end position="120"/>
    </location>
</feature>
<feature type="transmembrane region" description="Helical" evidence="9">
    <location>
        <begin position="71"/>
        <end position="88"/>
    </location>
</feature>
<dbReference type="PIRSF" id="PIRSF018472">
    <property type="entry name" value="MreD_proteobac"/>
    <property type="match status" value="1"/>
</dbReference>
<name>A0ABY6MZE1_9ALTE</name>
<evidence type="ECO:0000256" key="4">
    <source>
        <dbReference type="ARBA" id="ARBA00022692"/>
    </source>
</evidence>
<dbReference type="Pfam" id="PF04093">
    <property type="entry name" value="MreD"/>
    <property type="match status" value="1"/>
</dbReference>
<feature type="transmembrane region" description="Helical" evidence="9">
    <location>
        <begin position="38"/>
        <end position="59"/>
    </location>
</feature>
<dbReference type="PANTHER" id="PTHR37484">
    <property type="entry name" value="ROD SHAPE-DETERMINING PROTEIN MRED"/>
    <property type="match status" value="1"/>
</dbReference>
<evidence type="ECO:0000256" key="6">
    <source>
        <dbReference type="ARBA" id="ARBA00022989"/>
    </source>
</evidence>
<organism evidence="10 11">
    <name type="scientific">Alkalimarinus alittae</name>
    <dbReference type="NCBI Taxonomy" id="2961619"/>
    <lineage>
        <taxon>Bacteria</taxon>
        <taxon>Pseudomonadati</taxon>
        <taxon>Pseudomonadota</taxon>
        <taxon>Gammaproteobacteria</taxon>
        <taxon>Alteromonadales</taxon>
        <taxon>Alteromonadaceae</taxon>
        <taxon>Alkalimarinus</taxon>
    </lineage>
</organism>
<dbReference type="RefSeq" id="WP_265046706.1">
    <property type="nucleotide sequence ID" value="NZ_CP100390.1"/>
</dbReference>
<keyword evidence="5 8" id="KW-0133">Cell shape</keyword>
<keyword evidence="7 8" id="KW-0472">Membrane</keyword>
<evidence type="ECO:0000256" key="5">
    <source>
        <dbReference type="ARBA" id="ARBA00022960"/>
    </source>
</evidence>
<dbReference type="Proteomes" id="UP001163739">
    <property type="component" value="Chromosome"/>
</dbReference>
<evidence type="ECO:0000256" key="3">
    <source>
        <dbReference type="ARBA" id="ARBA00022475"/>
    </source>
</evidence>
<dbReference type="EMBL" id="CP100390">
    <property type="protein sequence ID" value="UZE95217.1"/>
    <property type="molecule type" value="Genomic_DNA"/>
</dbReference>